<gene>
    <name evidence="1" type="ORF">NEH16_33410</name>
</gene>
<organism evidence="1 2">
    <name type="scientific">Streptomyces drozdowiczii</name>
    <dbReference type="NCBI Taxonomy" id="202862"/>
    <lineage>
        <taxon>Bacteria</taxon>
        <taxon>Bacillati</taxon>
        <taxon>Actinomycetota</taxon>
        <taxon>Actinomycetes</taxon>
        <taxon>Kitasatosporales</taxon>
        <taxon>Streptomycetaceae</taxon>
        <taxon>Streptomyces</taxon>
    </lineage>
</organism>
<accession>A0ABY6Q225</accession>
<protein>
    <submittedName>
        <fullName evidence="1">HNH endonuclease</fullName>
    </submittedName>
</protein>
<evidence type="ECO:0000313" key="1">
    <source>
        <dbReference type="EMBL" id="UZK58330.1"/>
    </source>
</evidence>
<evidence type="ECO:0000313" key="2">
    <source>
        <dbReference type="Proteomes" id="UP001164963"/>
    </source>
</evidence>
<keyword evidence="1" id="KW-0540">Nuclease</keyword>
<keyword evidence="1" id="KW-0255">Endonuclease</keyword>
<proteinExistence type="predicted"/>
<keyword evidence="2" id="KW-1185">Reference proteome</keyword>
<dbReference type="EMBL" id="CP098740">
    <property type="protein sequence ID" value="UZK58330.1"/>
    <property type="molecule type" value="Genomic_DNA"/>
</dbReference>
<sequence>MASTPRRSYSNATIAGLMTLARGGCYWPDCGVPTIRMINGAPRLNLEIAHVRAFEEGGKRYDSGWSVGERNSFANLILLCHPHHSEIDGTNSDQYPVELLERWKHDREADGLSALAGLGDLTEDRLSEMISGAQTALVSRLEPALDAFAKTAPELAELLKVTVKEIANPRIHGFGLSEDEVNSLSRSSDQLAHLQDTAFLLVEASQKLAHLQDTASTLADAAGDLLGLSDDASTLHEAAVKAERAAGRLMDSLGNLPDNTRLLQMAADKAARAAERIGDGY</sequence>
<dbReference type="Proteomes" id="UP001164963">
    <property type="component" value="Chromosome"/>
</dbReference>
<name>A0ABY6Q225_9ACTN</name>
<dbReference type="CDD" id="cd00085">
    <property type="entry name" value="HNHc"/>
    <property type="match status" value="1"/>
</dbReference>
<dbReference type="GO" id="GO:0004519">
    <property type="term" value="F:endonuclease activity"/>
    <property type="evidence" value="ECO:0007669"/>
    <property type="project" value="UniProtKB-KW"/>
</dbReference>
<reference evidence="1" key="1">
    <citation type="journal article" date="2022" name="Front. Microbiol.">
        <title>Mirubactin C rescues the lethal effect of cell wall biosynthesis mutations in Bacillus subtilis.</title>
        <authorList>
            <person name="Kepplinger B."/>
            <person name="Wen X."/>
            <person name="Tyler A.R."/>
            <person name="Kim B.Y."/>
            <person name="Brown J."/>
            <person name="Banks P."/>
            <person name="Dashti Y."/>
            <person name="Mackenzie E.S."/>
            <person name="Wills C."/>
            <person name="Kawai Y."/>
            <person name="Waldron K.J."/>
            <person name="Allenby N.E.E."/>
            <person name="Wu L.J."/>
            <person name="Hall M.J."/>
            <person name="Errington J."/>
        </authorList>
    </citation>
    <scope>NUCLEOTIDE SEQUENCE</scope>
    <source>
        <strain evidence="1">MDA8-470</strain>
    </source>
</reference>
<dbReference type="InterPro" id="IPR003615">
    <property type="entry name" value="HNH_nuc"/>
</dbReference>
<dbReference type="RefSeq" id="WP_265546976.1">
    <property type="nucleotide sequence ID" value="NZ_CP098740.1"/>
</dbReference>
<keyword evidence="1" id="KW-0378">Hydrolase</keyword>